<evidence type="ECO:0000313" key="7">
    <source>
        <dbReference type="Proteomes" id="UP000239757"/>
    </source>
</evidence>
<feature type="compositionally biased region" description="Low complexity" evidence="5">
    <location>
        <begin position="223"/>
        <end position="233"/>
    </location>
</feature>
<dbReference type="SUPFAM" id="SSF52266">
    <property type="entry name" value="SGNH hydrolase"/>
    <property type="match status" value="1"/>
</dbReference>
<feature type="compositionally biased region" description="Gly residues" evidence="5">
    <location>
        <begin position="194"/>
        <end position="204"/>
    </location>
</feature>
<dbReference type="CDD" id="cd01837">
    <property type="entry name" value="SGNH_plant_lipase_like"/>
    <property type="match status" value="1"/>
</dbReference>
<reference evidence="6 7" key="1">
    <citation type="submission" date="2015-01" db="EMBL/GenBank/DDBJ databases">
        <title>Genome of allotetraploid Gossypium barbadense reveals genomic plasticity and fiber elongation in cotton evolution.</title>
        <authorList>
            <person name="Chen X."/>
            <person name="Liu X."/>
            <person name="Zhao B."/>
            <person name="Zheng H."/>
            <person name="Hu Y."/>
            <person name="Lu G."/>
            <person name="Yang C."/>
            <person name="Chen J."/>
            <person name="Shan C."/>
            <person name="Zhang L."/>
            <person name="Zhou Y."/>
            <person name="Wang L."/>
            <person name="Guo W."/>
            <person name="Bai Y."/>
            <person name="Ruan J."/>
            <person name="Shangguan X."/>
            <person name="Mao Y."/>
            <person name="Jiang J."/>
            <person name="Zhu Y."/>
            <person name="Lei J."/>
            <person name="Kang H."/>
            <person name="Chen S."/>
            <person name="He X."/>
            <person name="Wang R."/>
            <person name="Wang Y."/>
            <person name="Chen J."/>
            <person name="Wang L."/>
            <person name="Yu S."/>
            <person name="Wang B."/>
            <person name="Wei J."/>
            <person name="Song S."/>
            <person name="Lu X."/>
            <person name="Gao Z."/>
            <person name="Gu W."/>
            <person name="Deng X."/>
            <person name="Ma D."/>
            <person name="Wang S."/>
            <person name="Liang W."/>
            <person name="Fang L."/>
            <person name="Cai C."/>
            <person name="Zhu X."/>
            <person name="Zhou B."/>
            <person name="Zhang Y."/>
            <person name="Chen Z."/>
            <person name="Xu S."/>
            <person name="Zhu R."/>
            <person name="Wang S."/>
            <person name="Zhang T."/>
            <person name="Zhao G."/>
        </authorList>
    </citation>
    <scope>NUCLEOTIDE SEQUENCE [LARGE SCALE GENOMIC DNA]</scope>
    <source>
        <strain evidence="7">cv. Xinhai21</strain>
        <tissue evidence="6">Leaf</tissue>
    </source>
</reference>
<dbReference type="InterPro" id="IPR035669">
    <property type="entry name" value="SGNH_plant_lipase-like"/>
</dbReference>
<dbReference type="InterPro" id="IPR010433">
    <property type="entry name" value="EIF-4B_pln"/>
</dbReference>
<evidence type="ECO:0000256" key="3">
    <source>
        <dbReference type="ARBA" id="ARBA00022801"/>
    </source>
</evidence>
<dbReference type="Pfam" id="PF00657">
    <property type="entry name" value="Lipase_GDSL"/>
    <property type="match status" value="1"/>
</dbReference>
<sequence>MSKPWGGVGAWAAEAEREEAEEREAAEAAAAAPTAESRSFPSLKEAVSAKRKSKKMTLSEFTMGTYSSSAGAGVGGGARVTDYNKLTPEEMMLLPTRPKERTPEEMQYSRLGGAFSSYGRSGPSAGRVMHESDGSDGSWGSGRRQYGGFDEERRGPPSRVSDFDQPSRADEVDNWAIAKKTTPSFDSGRPNRYGGLGTGGGGGNSKADEVDNWTAGKRPIPARRSSFGSGFRDSGPEPDRWTRGGGGSGFREERPRIVLDPPRGEVNETVVKTNKSNPFGAARPREEVLAEKGLDWKKLDSEIEAKKVTSRPTSSHSSRPSSAQSSRSEGPQLQGIENVLKPKPKVNPFGDAKPREVLLEERGQDWRKIDLELERRRMDRPETEEEKILKEEIDNLKKELEKDSTPASESALDQSALRDTLLHKERELEKLIRDLENKVKFGQKAVERPGSGSGRIGSSYSDRPPSQSGSSDSSRNMEFMDRPRSRGTVDGWTRPADDRRGFQGGFQGGRDRGFPGNRDVDRPRSRERWGSLDSICSKKTVMAVAISLLLVASLLGSSCGCHFPAIHNLGDSNSDTGSVSATFGRVPWPCGESFFGKPAGRYSDGRLIIVFIANELKLPFLSAYLDAIDSNFRHGANFAASGSTIQPANNKLFGTGFNPLSLVIQLLQFQQLKERTNELYDQAKNPDITDRLPRPEEFSKSLYILDCGQNDLHYGIITSTEDQVKAFIPTIINQFAAAVEKLFQQGARVFWIHNTGPIGCLPTVIINFPPKPGNVDQAGCIKSYNELAQEFNKQLKDTVSQLKAKLPGARLIYVDIYSAKFSLISEANKYGFVDPFVNCCGDHHVECGKTAVVNGTEIFGASCSDPSKHISWDGIHYTEAANYWVVNRILDGSLSDPPLPITKACL</sequence>
<dbReference type="InterPro" id="IPR036514">
    <property type="entry name" value="SGNH_hydro_sf"/>
</dbReference>
<evidence type="ECO:0000256" key="5">
    <source>
        <dbReference type="SAM" id="MobiDB-lite"/>
    </source>
</evidence>
<dbReference type="OrthoDB" id="1600564at2759"/>
<feature type="compositionally biased region" description="Basic and acidic residues" evidence="5">
    <location>
        <begin position="150"/>
        <end position="171"/>
    </location>
</feature>
<accession>A0A2P5YGB6</accession>
<dbReference type="PANTHER" id="PTHR22835">
    <property type="entry name" value="ZINC FINGER FYVE DOMAIN CONTAINING PROTEIN"/>
    <property type="match status" value="1"/>
</dbReference>
<gene>
    <name evidence="6" type="ORF">GOBAR_AA05952</name>
</gene>
<dbReference type="Proteomes" id="UP000239757">
    <property type="component" value="Unassembled WGS sequence"/>
</dbReference>
<evidence type="ECO:0000313" key="6">
    <source>
        <dbReference type="EMBL" id="PPS14632.1"/>
    </source>
</evidence>
<dbReference type="GO" id="GO:0016788">
    <property type="term" value="F:hydrolase activity, acting on ester bonds"/>
    <property type="evidence" value="ECO:0007669"/>
    <property type="project" value="InterPro"/>
</dbReference>
<dbReference type="AlphaFoldDB" id="A0A2P5YGB6"/>
<evidence type="ECO:0000256" key="2">
    <source>
        <dbReference type="ARBA" id="ARBA00022729"/>
    </source>
</evidence>
<feature type="region of interest" description="Disordered" evidence="5">
    <location>
        <begin position="113"/>
        <end position="356"/>
    </location>
</feature>
<comment type="similarity">
    <text evidence="1">Belongs to the 'GDSL' lipolytic enzyme family.</text>
</comment>
<keyword evidence="3" id="KW-0378">Hydrolase</keyword>
<dbReference type="InterPro" id="IPR001087">
    <property type="entry name" value="GDSL"/>
</dbReference>
<feature type="compositionally biased region" description="Basic and acidic residues" evidence="5">
    <location>
        <begin position="250"/>
        <end position="266"/>
    </location>
</feature>
<dbReference type="EMBL" id="KZ663236">
    <property type="protein sequence ID" value="PPS14632.1"/>
    <property type="molecule type" value="Genomic_DNA"/>
</dbReference>
<feature type="compositionally biased region" description="Basic and acidic residues" evidence="5">
    <location>
        <begin position="509"/>
        <end position="525"/>
    </location>
</feature>
<name>A0A2P5YGB6_GOSBA</name>
<keyword evidence="4" id="KW-0325">Glycoprotein</keyword>
<protein>
    <submittedName>
        <fullName evidence="6">Uncharacterized protein</fullName>
    </submittedName>
</protein>
<feature type="compositionally biased region" description="Basic and acidic residues" evidence="5">
    <location>
        <begin position="283"/>
        <end position="307"/>
    </location>
</feature>
<feature type="compositionally biased region" description="Low complexity" evidence="5">
    <location>
        <begin position="310"/>
        <end position="328"/>
    </location>
</feature>
<feature type="compositionally biased region" description="Low complexity" evidence="5">
    <location>
        <begin position="456"/>
        <end position="474"/>
    </location>
</feature>
<feature type="region of interest" description="Disordered" evidence="5">
    <location>
        <begin position="1"/>
        <end position="54"/>
    </location>
</feature>
<evidence type="ECO:0000256" key="4">
    <source>
        <dbReference type="ARBA" id="ARBA00023180"/>
    </source>
</evidence>
<proteinExistence type="inferred from homology"/>
<feature type="region of interest" description="Disordered" evidence="5">
    <location>
        <begin position="398"/>
        <end position="417"/>
    </location>
</feature>
<feature type="region of interest" description="Disordered" evidence="5">
    <location>
        <begin position="439"/>
        <end position="525"/>
    </location>
</feature>
<organism evidence="6 7">
    <name type="scientific">Gossypium barbadense</name>
    <name type="common">Sea Island cotton</name>
    <name type="synonym">Hibiscus barbadensis</name>
    <dbReference type="NCBI Taxonomy" id="3634"/>
    <lineage>
        <taxon>Eukaryota</taxon>
        <taxon>Viridiplantae</taxon>
        <taxon>Streptophyta</taxon>
        <taxon>Embryophyta</taxon>
        <taxon>Tracheophyta</taxon>
        <taxon>Spermatophyta</taxon>
        <taxon>Magnoliopsida</taxon>
        <taxon>eudicotyledons</taxon>
        <taxon>Gunneridae</taxon>
        <taxon>Pentapetalae</taxon>
        <taxon>rosids</taxon>
        <taxon>malvids</taxon>
        <taxon>Malvales</taxon>
        <taxon>Malvaceae</taxon>
        <taxon>Malvoideae</taxon>
        <taxon>Gossypium</taxon>
    </lineage>
</organism>
<dbReference type="Pfam" id="PF06273">
    <property type="entry name" value="eIF-4B"/>
    <property type="match status" value="1"/>
</dbReference>
<keyword evidence="2" id="KW-0732">Signal</keyword>
<dbReference type="GO" id="GO:0003743">
    <property type="term" value="F:translation initiation factor activity"/>
    <property type="evidence" value="ECO:0007669"/>
    <property type="project" value="InterPro"/>
</dbReference>
<dbReference type="PANTHER" id="PTHR22835:SF514">
    <property type="entry name" value="GDSL-LIKE LIPASE_ACYLHYDROLASE SUPERFAMILY PROTEIN ISOFORM 1"/>
    <property type="match status" value="1"/>
</dbReference>
<dbReference type="Gene3D" id="3.40.50.1110">
    <property type="entry name" value="SGNH hydrolase"/>
    <property type="match status" value="1"/>
</dbReference>
<evidence type="ECO:0000256" key="1">
    <source>
        <dbReference type="ARBA" id="ARBA00008668"/>
    </source>
</evidence>